<evidence type="ECO:0000256" key="3">
    <source>
        <dbReference type="SAM" id="Phobius"/>
    </source>
</evidence>
<dbReference type="InterPro" id="IPR050964">
    <property type="entry name" value="Striated_Muscle_Regulatory"/>
</dbReference>
<keyword evidence="3" id="KW-0472">Membrane</keyword>
<dbReference type="EMBL" id="JAGTXO010000006">
    <property type="protein sequence ID" value="KAG8467302.1"/>
    <property type="molecule type" value="Genomic_DNA"/>
</dbReference>
<evidence type="ECO:0000256" key="1">
    <source>
        <dbReference type="ARBA" id="ARBA00022737"/>
    </source>
</evidence>
<dbReference type="InterPro" id="IPR036116">
    <property type="entry name" value="FN3_sf"/>
</dbReference>
<dbReference type="InterPro" id="IPR013783">
    <property type="entry name" value="Ig-like_fold"/>
</dbReference>
<feature type="region of interest" description="Disordered" evidence="2">
    <location>
        <begin position="384"/>
        <end position="410"/>
    </location>
</feature>
<organism evidence="5 6">
    <name type="scientific">Diacronema lutheri</name>
    <name type="common">Unicellular marine alga</name>
    <name type="synonym">Monochrysis lutheri</name>
    <dbReference type="NCBI Taxonomy" id="2081491"/>
    <lineage>
        <taxon>Eukaryota</taxon>
        <taxon>Haptista</taxon>
        <taxon>Haptophyta</taxon>
        <taxon>Pavlovophyceae</taxon>
        <taxon>Pavlovales</taxon>
        <taxon>Pavlovaceae</taxon>
        <taxon>Diacronema</taxon>
    </lineage>
</organism>
<evidence type="ECO:0000313" key="5">
    <source>
        <dbReference type="EMBL" id="KAG8467302.1"/>
    </source>
</evidence>
<keyword evidence="1" id="KW-0677">Repeat</keyword>
<sequence length="720" mass="74264">MRDERAGDPTDALVGWWRLGASTACVVFALLTIGALVAVPALGGSHGELVGARADGALPAASAPTLVESRARSVVLTWAQPAPAGFSTSTYQVELADDRGDVLWYAGPDEGAEFGPLAPGARLCARVQLRLQPGDVVGEWSACAWVSASPPTPPARMASAWAVGSSSAFVVTQWQPPDDGGSPIDAFELRLAAVRPGLVERCEWTGATCNAGCADLRADANWTLSESAWQGVFARCAGANDLGCCGLQCWCNSYRCCEQVEGVVRDGETVVALPPFARNATITVPADDAAMRATLELRAHNQHGWAAAWSPELLLHGDARDAHHPAAPELALVAASARALSVRWREPDDGGAVLVAYEIAVACEGSAGGGAEADGAGCRGALSAGAGRENDRESGGGALAPADGALPAADGERPGADALLAARLAAITTSTVLAPLEPLCSYAIYARAINSHGPSAWSAPLRVSTQQPPPPEPPSALRVAAALSDALSVAWQPATPLALVAGAARDVDAAATAAALVAPEALEYEVAVTKIPAQLAAERAPDLAGAAPRDDDDDDDARTDAVFELAGRCAIAAPALSCTIGELAPATEYMLRARARSSEGWGRWSARSMALSAHTVAERGCLRLSDHTLVLTQRRGLHAALDRCSKDCWAAGDCVSRCVSRAGVSARCASCFGEVSACTKKHCLDRCALDPDGPPCRECSRTACMGDYARCVGVPEALVP</sequence>
<dbReference type="PANTHER" id="PTHR13817:SF73">
    <property type="entry name" value="FIBRONECTIN TYPE-III DOMAIN-CONTAINING PROTEIN"/>
    <property type="match status" value="1"/>
</dbReference>
<protein>
    <recommendedName>
        <fullName evidence="4">Fibronectin type-III domain-containing protein</fullName>
    </recommendedName>
</protein>
<dbReference type="AlphaFoldDB" id="A0A8J6CA74"/>
<reference evidence="5" key="1">
    <citation type="submission" date="2021-05" db="EMBL/GenBank/DDBJ databases">
        <title>The genome of the haptophyte Pavlova lutheri (Diacronema luteri, Pavlovales) - a model for lipid biosynthesis in eukaryotic algae.</title>
        <authorList>
            <person name="Hulatt C.J."/>
            <person name="Posewitz M.C."/>
        </authorList>
    </citation>
    <scope>NUCLEOTIDE SEQUENCE</scope>
    <source>
        <strain evidence="5">NIVA-4/92</strain>
    </source>
</reference>
<comment type="caution">
    <text evidence="5">The sequence shown here is derived from an EMBL/GenBank/DDBJ whole genome shotgun (WGS) entry which is preliminary data.</text>
</comment>
<dbReference type="SUPFAM" id="SSF49265">
    <property type="entry name" value="Fibronectin type III"/>
    <property type="match status" value="3"/>
</dbReference>
<feature type="transmembrane region" description="Helical" evidence="3">
    <location>
        <begin position="20"/>
        <end position="43"/>
    </location>
</feature>
<dbReference type="SMART" id="SM00060">
    <property type="entry name" value="FN3"/>
    <property type="match status" value="3"/>
</dbReference>
<feature type="domain" description="Fibronectin type-III" evidence="4">
    <location>
        <begin position="60"/>
        <end position="152"/>
    </location>
</feature>
<gene>
    <name evidence="5" type="ORF">KFE25_000618</name>
</gene>
<keyword evidence="3" id="KW-1133">Transmembrane helix</keyword>
<dbReference type="Proteomes" id="UP000751190">
    <property type="component" value="Unassembled WGS sequence"/>
</dbReference>
<accession>A0A8J6CA74</accession>
<dbReference type="CDD" id="cd00063">
    <property type="entry name" value="FN3"/>
    <property type="match status" value="1"/>
</dbReference>
<dbReference type="InterPro" id="IPR003961">
    <property type="entry name" value="FN3_dom"/>
</dbReference>
<proteinExistence type="predicted"/>
<name>A0A8J6CA74_DIALT</name>
<dbReference type="OrthoDB" id="443915at2759"/>
<feature type="compositionally biased region" description="Low complexity" evidence="2">
    <location>
        <begin position="399"/>
        <end position="409"/>
    </location>
</feature>
<evidence type="ECO:0000313" key="6">
    <source>
        <dbReference type="Proteomes" id="UP000751190"/>
    </source>
</evidence>
<evidence type="ECO:0000259" key="4">
    <source>
        <dbReference type="PROSITE" id="PS50853"/>
    </source>
</evidence>
<dbReference type="PROSITE" id="PS50853">
    <property type="entry name" value="FN3"/>
    <property type="match status" value="1"/>
</dbReference>
<keyword evidence="3" id="KW-0812">Transmembrane</keyword>
<dbReference type="PANTHER" id="PTHR13817">
    <property type="entry name" value="TITIN"/>
    <property type="match status" value="1"/>
</dbReference>
<dbReference type="Gene3D" id="2.60.40.10">
    <property type="entry name" value="Immunoglobulins"/>
    <property type="match status" value="2"/>
</dbReference>
<keyword evidence="6" id="KW-1185">Reference proteome</keyword>
<evidence type="ECO:0000256" key="2">
    <source>
        <dbReference type="SAM" id="MobiDB-lite"/>
    </source>
</evidence>